<evidence type="ECO:0000313" key="3">
    <source>
        <dbReference type="Proteomes" id="UP000290174"/>
    </source>
</evidence>
<name>A0A4Q0QWE1_9BRAD</name>
<dbReference type="EMBL" id="RKMK01000004">
    <property type="protein sequence ID" value="RXH01519.1"/>
    <property type="molecule type" value="Genomic_DNA"/>
</dbReference>
<feature type="region of interest" description="Disordered" evidence="1">
    <location>
        <begin position="18"/>
        <end position="74"/>
    </location>
</feature>
<dbReference type="AlphaFoldDB" id="A0A4Q0QWE1"/>
<evidence type="ECO:0000256" key="1">
    <source>
        <dbReference type="SAM" id="MobiDB-lite"/>
    </source>
</evidence>
<organism evidence="2 3">
    <name type="scientific">Bradyrhizobium zhanjiangense</name>
    <dbReference type="NCBI Taxonomy" id="1325107"/>
    <lineage>
        <taxon>Bacteria</taxon>
        <taxon>Pseudomonadati</taxon>
        <taxon>Pseudomonadota</taxon>
        <taxon>Alphaproteobacteria</taxon>
        <taxon>Hyphomicrobiales</taxon>
        <taxon>Nitrobacteraceae</taxon>
        <taxon>Bradyrhizobium</taxon>
    </lineage>
</organism>
<proteinExistence type="predicted"/>
<dbReference type="Proteomes" id="UP000290174">
    <property type="component" value="Unassembled WGS sequence"/>
</dbReference>
<reference evidence="2 3" key="1">
    <citation type="submission" date="2018-11" db="EMBL/GenBank/DDBJ databases">
        <title>Bradyrhizobium sp. nov., isolated from effective nodules of peanut in China.</title>
        <authorList>
            <person name="Li Y."/>
        </authorList>
    </citation>
    <scope>NUCLEOTIDE SEQUENCE [LARGE SCALE GENOMIC DNA]</scope>
    <source>
        <strain evidence="2 3">CCBAU 51770</strain>
    </source>
</reference>
<gene>
    <name evidence="2" type="ORF">EAS61_07400</name>
</gene>
<accession>A0A4Q0QWE1</accession>
<comment type="caution">
    <text evidence="2">The sequence shown here is derived from an EMBL/GenBank/DDBJ whole genome shotgun (WGS) entry which is preliminary data.</text>
</comment>
<sequence length="74" mass="8474">MRERVPPRWEIVSVLWKKSPSGENPHPALRADLSRKRERLQRAGGYTASLKPPVATGSRRTPDNTCPSCDRHRR</sequence>
<protein>
    <submittedName>
        <fullName evidence="2">Uncharacterized protein</fullName>
    </submittedName>
</protein>
<evidence type="ECO:0000313" key="2">
    <source>
        <dbReference type="EMBL" id="RXH01519.1"/>
    </source>
</evidence>